<dbReference type="InParanoid" id="W4JYN6"/>
<organism evidence="1 2">
    <name type="scientific">Heterobasidion irregulare (strain TC 32-1)</name>
    <dbReference type="NCBI Taxonomy" id="747525"/>
    <lineage>
        <taxon>Eukaryota</taxon>
        <taxon>Fungi</taxon>
        <taxon>Dikarya</taxon>
        <taxon>Basidiomycota</taxon>
        <taxon>Agaricomycotina</taxon>
        <taxon>Agaricomycetes</taxon>
        <taxon>Russulales</taxon>
        <taxon>Bondarzewiaceae</taxon>
        <taxon>Heterobasidion</taxon>
        <taxon>Heterobasidion annosum species complex</taxon>
    </lineage>
</organism>
<dbReference type="PANTHER" id="PTHR15503:SF22">
    <property type="entry name" value="TRANSPOSON TY3-I GAG POLYPROTEIN"/>
    <property type="match status" value="1"/>
</dbReference>
<evidence type="ECO:0008006" key="3">
    <source>
        <dbReference type="Google" id="ProtNLM"/>
    </source>
</evidence>
<sequence length="306" mass="36058">MNDCIITPICLDVKVSNRDHYAGAKATIDSAYKGVIINKTWVRKHRFPTYTLNNPICVRNIDNTINKAGLIRFALDVNLTIWDIHGRTHIERVQMFISNLGKDDLILETDWLKYHDPSIKWRQREVHFDWCPQKCHQPHRFTKEREEPQNDRRLRNVEPWHKPRIRKQATGEPVIRKLAPEPSGFASFDQDLEDEIIITNLKERVPKAYHEFLDIFSKRKSQRLPEYTYWDHAIDLKPTFKPQVPKIYALNSSPIFFIRKKDGKLRPVQDYHHLNSHTIPNVCPLPLIQELLDVIKGATIFSKLDM</sequence>
<dbReference type="PANTHER" id="PTHR15503">
    <property type="entry name" value="LDOC1 RELATED"/>
    <property type="match status" value="1"/>
</dbReference>
<dbReference type="Gene3D" id="3.30.70.270">
    <property type="match status" value="1"/>
</dbReference>
<evidence type="ECO:0000313" key="1">
    <source>
        <dbReference type="EMBL" id="ETW78210.1"/>
    </source>
</evidence>
<gene>
    <name evidence="1" type="ORF">HETIRDRAFT_454228</name>
</gene>
<dbReference type="RefSeq" id="XP_009550202.1">
    <property type="nucleotide sequence ID" value="XM_009551907.1"/>
</dbReference>
<dbReference type="GeneID" id="20676482"/>
<dbReference type="AlphaFoldDB" id="W4JYN6"/>
<dbReference type="Gene3D" id="3.10.10.10">
    <property type="entry name" value="HIV Type 1 Reverse Transcriptase, subunit A, domain 1"/>
    <property type="match status" value="1"/>
</dbReference>
<reference evidence="1 2" key="1">
    <citation type="journal article" date="2012" name="New Phytol.">
        <title>Insight into trade-off between wood decay and parasitism from the genome of a fungal forest pathogen.</title>
        <authorList>
            <person name="Olson A."/>
            <person name="Aerts A."/>
            <person name="Asiegbu F."/>
            <person name="Belbahri L."/>
            <person name="Bouzid O."/>
            <person name="Broberg A."/>
            <person name="Canback B."/>
            <person name="Coutinho P.M."/>
            <person name="Cullen D."/>
            <person name="Dalman K."/>
            <person name="Deflorio G."/>
            <person name="van Diepen L.T."/>
            <person name="Dunand C."/>
            <person name="Duplessis S."/>
            <person name="Durling M."/>
            <person name="Gonthier P."/>
            <person name="Grimwood J."/>
            <person name="Fossdal C.G."/>
            <person name="Hansson D."/>
            <person name="Henrissat B."/>
            <person name="Hietala A."/>
            <person name="Himmelstrand K."/>
            <person name="Hoffmeister D."/>
            <person name="Hogberg N."/>
            <person name="James T.Y."/>
            <person name="Karlsson M."/>
            <person name="Kohler A."/>
            <person name="Kues U."/>
            <person name="Lee Y.H."/>
            <person name="Lin Y.C."/>
            <person name="Lind M."/>
            <person name="Lindquist E."/>
            <person name="Lombard V."/>
            <person name="Lucas S."/>
            <person name="Lunden K."/>
            <person name="Morin E."/>
            <person name="Murat C."/>
            <person name="Park J."/>
            <person name="Raffaello T."/>
            <person name="Rouze P."/>
            <person name="Salamov A."/>
            <person name="Schmutz J."/>
            <person name="Solheim H."/>
            <person name="Stahlberg J."/>
            <person name="Velez H."/>
            <person name="de Vries R.P."/>
            <person name="Wiebenga A."/>
            <person name="Woodward S."/>
            <person name="Yakovlev I."/>
            <person name="Garbelotto M."/>
            <person name="Martin F."/>
            <person name="Grigoriev I.V."/>
            <person name="Stenlid J."/>
        </authorList>
    </citation>
    <scope>NUCLEOTIDE SEQUENCE [LARGE SCALE GENOMIC DNA]</scope>
    <source>
        <strain evidence="1 2">TC 32-1</strain>
    </source>
</reference>
<dbReference type="SUPFAM" id="SSF56672">
    <property type="entry name" value="DNA/RNA polymerases"/>
    <property type="match status" value="1"/>
</dbReference>
<proteinExistence type="predicted"/>
<dbReference type="OrthoDB" id="2670091at2759"/>
<dbReference type="STRING" id="747525.W4JYN6"/>
<dbReference type="InterPro" id="IPR043502">
    <property type="entry name" value="DNA/RNA_pol_sf"/>
</dbReference>
<name>W4JYN6_HETIT</name>
<accession>W4JYN6</accession>
<dbReference type="HOGENOM" id="CLU_068189_0_0_1"/>
<dbReference type="CDD" id="cd00303">
    <property type="entry name" value="retropepsin_like"/>
    <property type="match status" value="1"/>
</dbReference>
<dbReference type="eggNOG" id="KOG0017">
    <property type="taxonomic scope" value="Eukaryota"/>
</dbReference>
<dbReference type="InterPro" id="IPR032567">
    <property type="entry name" value="RTL1-rel"/>
</dbReference>
<dbReference type="KEGG" id="hir:HETIRDRAFT_454228"/>
<dbReference type="Gene3D" id="2.40.70.10">
    <property type="entry name" value="Acid Proteases"/>
    <property type="match status" value="1"/>
</dbReference>
<dbReference type="InterPro" id="IPR043128">
    <property type="entry name" value="Rev_trsase/Diguanyl_cyclase"/>
</dbReference>
<dbReference type="InterPro" id="IPR021109">
    <property type="entry name" value="Peptidase_aspartic_dom_sf"/>
</dbReference>
<keyword evidence="2" id="KW-1185">Reference proteome</keyword>
<protein>
    <recommendedName>
        <fullName evidence="3">Reverse transcriptase domain-containing protein</fullName>
    </recommendedName>
</protein>
<dbReference type="EMBL" id="KI925462">
    <property type="protein sequence ID" value="ETW78210.1"/>
    <property type="molecule type" value="Genomic_DNA"/>
</dbReference>
<evidence type="ECO:0000313" key="2">
    <source>
        <dbReference type="Proteomes" id="UP000030671"/>
    </source>
</evidence>
<dbReference type="Proteomes" id="UP000030671">
    <property type="component" value="Unassembled WGS sequence"/>
</dbReference>